<evidence type="ECO:0000259" key="10">
    <source>
        <dbReference type="Pfam" id="PF05649"/>
    </source>
</evidence>
<keyword evidence="7" id="KW-0482">Metalloprotease</keyword>
<evidence type="ECO:0000256" key="7">
    <source>
        <dbReference type="ARBA" id="ARBA00023049"/>
    </source>
</evidence>
<keyword evidence="3" id="KW-0645">Protease</keyword>
<keyword evidence="6" id="KW-0862">Zinc</keyword>
<dbReference type="OMA" id="WNSFVSQ"/>
<dbReference type="InterPro" id="IPR000718">
    <property type="entry name" value="Peptidase_M13"/>
</dbReference>
<evidence type="ECO:0000313" key="11">
    <source>
        <dbReference type="EMBL" id="KAH8008854.1"/>
    </source>
</evidence>
<comment type="cofactor">
    <cofactor evidence="1">
        <name>Zn(2+)</name>
        <dbReference type="ChEBI" id="CHEBI:29105"/>
    </cofactor>
</comment>
<dbReference type="InterPro" id="IPR042089">
    <property type="entry name" value="Peptidase_M13_dom_2"/>
</dbReference>
<accession>A0A9J6D3R8</accession>
<dbReference type="Gene3D" id="3.40.390.10">
    <property type="entry name" value="Collagenase (Catalytic Domain)"/>
    <property type="match status" value="1"/>
</dbReference>
<keyword evidence="4" id="KW-0479">Metal-binding</keyword>
<evidence type="ECO:0000313" key="12">
    <source>
        <dbReference type="Proteomes" id="UP000821866"/>
    </source>
</evidence>
<feature type="transmembrane region" description="Helical" evidence="8">
    <location>
        <begin position="23"/>
        <end position="43"/>
    </location>
</feature>
<dbReference type="InterPro" id="IPR018497">
    <property type="entry name" value="Peptidase_M13_C"/>
</dbReference>
<protein>
    <recommendedName>
        <fullName evidence="13">M13 family peptidase</fullName>
    </recommendedName>
</protein>
<dbReference type="Pfam" id="PF01431">
    <property type="entry name" value="Peptidase_M13"/>
    <property type="match status" value="1"/>
</dbReference>
<sequence>MEEEAEVSIVEHEHRRQRDVKPFLYGAALVLFLSASFCAAAYLPGVFSRRIYVMDEVVCASSSCRALSRLINTSVNGDLDPCDDFYAYVCDGWRRSHSLRPLESRRSVFDEVEQSVRARLHDALWKTFRKSFGNRTGGSFVKLAIVYVACAKSLTPEGNGVVSMRKFLKNMNLAWPDEEVPQGGNATDLLELLVTLSMRWDVSVLFSYSVRSMSKEKGAVVLGLPAPLIPGPLTDAKKLLYEKLIVSIAFLFGRKSEYSDFARRLVAVEEDIARLRDQDHVLLTYMVKDLGNLCADFPWKKWMSALNKNLPAQAALTPQKSVIVQHPAYIGRLLTYFLGHEYPEDIKAYLALRVLLRYGQAIYDIRHVQEIVLHAEKEIPADEVMRTCQQWLADLMLDTWNSFVSQSLAKRADIERLTQLVSDIKNVFYRRVRRAEWMDAATKNISVQKAQNIAFNIPNIETDAALDKAYESLLLNSRGGSGSFLDLVVRLVEVNHESNKLSVYGVIGRSDSATVHSRVNAMYVYSLNVVNVNAALLAMPFFTQGAPLSVSYGSLGAIVAHEIIHGFDVSGRLYDEVGSFEDWWSNATNAAYREASACFVEQMRSLASSAKAGSVTLEENTADNGGARCAYEAYVLASERVPVVVQLRGLEALEDEQLFFVAYCYKFCGIERPSSATTQRLATHPADKLRCNVPLLNMPEFAAAFECEPGAAMNPARRCAVW</sequence>
<feature type="domain" description="Peptidase M13 N-terminal" evidence="10">
    <location>
        <begin position="81"/>
        <end position="457"/>
    </location>
</feature>
<dbReference type="GO" id="GO:0016485">
    <property type="term" value="P:protein processing"/>
    <property type="evidence" value="ECO:0007669"/>
    <property type="project" value="TreeGrafter"/>
</dbReference>
<comment type="caution">
    <text evidence="11">The sequence shown here is derived from an EMBL/GenBank/DDBJ whole genome shotgun (WGS) entry which is preliminary data.</text>
</comment>
<gene>
    <name evidence="11" type="ORF">HPB51_005901</name>
</gene>
<evidence type="ECO:0000256" key="8">
    <source>
        <dbReference type="SAM" id="Phobius"/>
    </source>
</evidence>
<name>A0A9J6D3R8_RHIMP</name>
<dbReference type="InterPro" id="IPR024079">
    <property type="entry name" value="MetalloPept_cat_dom_sf"/>
</dbReference>
<evidence type="ECO:0000256" key="6">
    <source>
        <dbReference type="ARBA" id="ARBA00022833"/>
    </source>
</evidence>
<dbReference type="AlphaFoldDB" id="A0A9J6D3R8"/>
<dbReference type="PANTHER" id="PTHR11733">
    <property type="entry name" value="ZINC METALLOPROTEASE FAMILY M13 NEPRILYSIN-RELATED"/>
    <property type="match status" value="1"/>
</dbReference>
<dbReference type="PANTHER" id="PTHR11733:SF241">
    <property type="entry name" value="GH26575P-RELATED"/>
    <property type="match status" value="1"/>
</dbReference>
<dbReference type="OrthoDB" id="6483425at2759"/>
<reference evidence="11" key="2">
    <citation type="submission" date="2021-09" db="EMBL/GenBank/DDBJ databases">
        <authorList>
            <person name="Jia N."/>
            <person name="Wang J."/>
            <person name="Shi W."/>
            <person name="Du L."/>
            <person name="Sun Y."/>
            <person name="Zhan W."/>
            <person name="Jiang J."/>
            <person name="Wang Q."/>
            <person name="Zhang B."/>
            <person name="Ji P."/>
            <person name="Sakyi L.B."/>
            <person name="Cui X."/>
            <person name="Yuan T."/>
            <person name="Jiang B."/>
            <person name="Yang W."/>
            <person name="Lam T.T.-Y."/>
            <person name="Chang Q."/>
            <person name="Ding S."/>
            <person name="Wang X."/>
            <person name="Zhu J."/>
            <person name="Ruan X."/>
            <person name="Zhao L."/>
            <person name="Wei J."/>
            <person name="Que T."/>
            <person name="Du C."/>
            <person name="Cheng J."/>
            <person name="Dai P."/>
            <person name="Han X."/>
            <person name="Huang E."/>
            <person name="Gao Y."/>
            <person name="Liu J."/>
            <person name="Shao H."/>
            <person name="Ye R."/>
            <person name="Li L."/>
            <person name="Wei W."/>
            <person name="Wang X."/>
            <person name="Wang C."/>
            <person name="Huo Q."/>
            <person name="Li W."/>
            <person name="Guo W."/>
            <person name="Chen H."/>
            <person name="Chen S."/>
            <person name="Zhou L."/>
            <person name="Zhou L."/>
            <person name="Ni X."/>
            <person name="Tian J."/>
            <person name="Zhou Y."/>
            <person name="Sheng Y."/>
            <person name="Liu T."/>
            <person name="Pan Y."/>
            <person name="Xia L."/>
            <person name="Li J."/>
            <person name="Zhao F."/>
            <person name="Cao W."/>
        </authorList>
    </citation>
    <scope>NUCLEOTIDE SEQUENCE</scope>
    <source>
        <strain evidence="11">Rmic-2018</strain>
        <tissue evidence="11">Larvae</tissue>
    </source>
</reference>
<dbReference type="CDD" id="cd08662">
    <property type="entry name" value="M13"/>
    <property type="match status" value="1"/>
</dbReference>
<keyword evidence="5" id="KW-0378">Hydrolase</keyword>
<evidence type="ECO:0000256" key="2">
    <source>
        <dbReference type="ARBA" id="ARBA00007357"/>
    </source>
</evidence>
<keyword evidence="12" id="KW-1185">Reference proteome</keyword>
<proteinExistence type="inferred from homology"/>
<dbReference type="InterPro" id="IPR008753">
    <property type="entry name" value="Peptidase_M13_N"/>
</dbReference>
<dbReference type="Proteomes" id="UP000821866">
    <property type="component" value="Chromosome 9"/>
</dbReference>
<dbReference type="VEuPathDB" id="VectorBase:LOC119178552"/>
<evidence type="ECO:0000256" key="4">
    <source>
        <dbReference type="ARBA" id="ARBA00022723"/>
    </source>
</evidence>
<evidence type="ECO:0000259" key="9">
    <source>
        <dbReference type="Pfam" id="PF01431"/>
    </source>
</evidence>
<evidence type="ECO:0000256" key="5">
    <source>
        <dbReference type="ARBA" id="ARBA00022801"/>
    </source>
</evidence>
<evidence type="ECO:0008006" key="13">
    <source>
        <dbReference type="Google" id="ProtNLM"/>
    </source>
</evidence>
<comment type="similarity">
    <text evidence="2">Belongs to the peptidase M13 family.</text>
</comment>
<reference evidence="11" key="1">
    <citation type="journal article" date="2020" name="Cell">
        <title>Large-Scale Comparative Analyses of Tick Genomes Elucidate Their Genetic Diversity and Vector Capacities.</title>
        <authorList>
            <consortium name="Tick Genome and Microbiome Consortium (TIGMIC)"/>
            <person name="Jia N."/>
            <person name="Wang J."/>
            <person name="Shi W."/>
            <person name="Du L."/>
            <person name="Sun Y."/>
            <person name="Zhan W."/>
            <person name="Jiang J.F."/>
            <person name="Wang Q."/>
            <person name="Zhang B."/>
            <person name="Ji P."/>
            <person name="Bell-Sakyi L."/>
            <person name="Cui X.M."/>
            <person name="Yuan T.T."/>
            <person name="Jiang B.G."/>
            <person name="Yang W.F."/>
            <person name="Lam T.T."/>
            <person name="Chang Q.C."/>
            <person name="Ding S.J."/>
            <person name="Wang X.J."/>
            <person name="Zhu J.G."/>
            <person name="Ruan X.D."/>
            <person name="Zhao L."/>
            <person name="Wei J.T."/>
            <person name="Ye R.Z."/>
            <person name="Que T.C."/>
            <person name="Du C.H."/>
            <person name="Zhou Y.H."/>
            <person name="Cheng J.X."/>
            <person name="Dai P.F."/>
            <person name="Guo W.B."/>
            <person name="Han X.H."/>
            <person name="Huang E.J."/>
            <person name="Li L.F."/>
            <person name="Wei W."/>
            <person name="Gao Y.C."/>
            <person name="Liu J.Z."/>
            <person name="Shao H.Z."/>
            <person name="Wang X."/>
            <person name="Wang C.C."/>
            <person name="Yang T.C."/>
            <person name="Huo Q.B."/>
            <person name="Li W."/>
            <person name="Chen H.Y."/>
            <person name="Chen S.E."/>
            <person name="Zhou L.G."/>
            <person name="Ni X.B."/>
            <person name="Tian J.H."/>
            <person name="Sheng Y."/>
            <person name="Liu T."/>
            <person name="Pan Y.S."/>
            <person name="Xia L.Y."/>
            <person name="Li J."/>
            <person name="Zhao F."/>
            <person name="Cao W.C."/>
        </authorList>
    </citation>
    <scope>NUCLEOTIDE SEQUENCE</scope>
    <source>
        <strain evidence="11">Rmic-2018</strain>
    </source>
</reference>
<dbReference type="Pfam" id="PF05649">
    <property type="entry name" value="Peptidase_M13_N"/>
    <property type="match status" value="1"/>
</dbReference>
<dbReference type="GO" id="GO:0046872">
    <property type="term" value="F:metal ion binding"/>
    <property type="evidence" value="ECO:0007669"/>
    <property type="project" value="UniProtKB-KW"/>
</dbReference>
<dbReference type="GO" id="GO:0004222">
    <property type="term" value="F:metalloendopeptidase activity"/>
    <property type="evidence" value="ECO:0007669"/>
    <property type="project" value="InterPro"/>
</dbReference>
<evidence type="ECO:0000256" key="1">
    <source>
        <dbReference type="ARBA" id="ARBA00001947"/>
    </source>
</evidence>
<keyword evidence="8" id="KW-0472">Membrane</keyword>
<dbReference type="SUPFAM" id="SSF55486">
    <property type="entry name" value="Metalloproteases ('zincins'), catalytic domain"/>
    <property type="match status" value="1"/>
</dbReference>
<dbReference type="Gene3D" id="1.10.1380.10">
    <property type="entry name" value="Neutral endopeptidase , domain2"/>
    <property type="match status" value="1"/>
</dbReference>
<dbReference type="PROSITE" id="PS51885">
    <property type="entry name" value="NEPRILYSIN"/>
    <property type="match status" value="1"/>
</dbReference>
<organism evidence="11 12">
    <name type="scientific">Rhipicephalus microplus</name>
    <name type="common">Cattle tick</name>
    <name type="synonym">Boophilus microplus</name>
    <dbReference type="NCBI Taxonomy" id="6941"/>
    <lineage>
        <taxon>Eukaryota</taxon>
        <taxon>Metazoa</taxon>
        <taxon>Ecdysozoa</taxon>
        <taxon>Arthropoda</taxon>
        <taxon>Chelicerata</taxon>
        <taxon>Arachnida</taxon>
        <taxon>Acari</taxon>
        <taxon>Parasitiformes</taxon>
        <taxon>Ixodida</taxon>
        <taxon>Ixodoidea</taxon>
        <taxon>Ixodidae</taxon>
        <taxon>Rhipicephalinae</taxon>
        <taxon>Rhipicephalus</taxon>
        <taxon>Boophilus</taxon>
    </lineage>
</organism>
<keyword evidence="8" id="KW-0812">Transmembrane</keyword>
<dbReference type="EMBL" id="JABSTU010000011">
    <property type="protein sequence ID" value="KAH8008854.1"/>
    <property type="molecule type" value="Genomic_DNA"/>
</dbReference>
<dbReference type="GO" id="GO:0005886">
    <property type="term" value="C:plasma membrane"/>
    <property type="evidence" value="ECO:0007669"/>
    <property type="project" value="TreeGrafter"/>
</dbReference>
<dbReference type="PRINTS" id="PR00786">
    <property type="entry name" value="NEPRILYSIN"/>
</dbReference>
<keyword evidence="8" id="KW-1133">Transmembrane helix</keyword>
<evidence type="ECO:0000256" key="3">
    <source>
        <dbReference type="ARBA" id="ARBA00022670"/>
    </source>
</evidence>
<feature type="domain" description="Peptidase M13 C-terminal" evidence="9">
    <location>
        <begin position="520"/>
        <end position="721"/>
    </location>
</feature>